<evidence type="ECO:0000256" key="1">
    <source>
        <dbReference type="SAM" id="MobiDB-lite"/>
    </source>
</evidence>
<feature type="transmembrane region" description="Helical" evidence="2">
    <location>
        <begin position="132"/>
        <end position="154"/>
    </location>
</feature>
<evidence type="ECO:0000256" key="2">
    <source>
        <dbReference type="SAM" id="Phobius"/>
    </source>
</evidence>
<evidence type="ECO:0000313" key="4">
    <source>
        <dbReference type="Proteomes" id="UP000054549"/>
    </source>
</evidence>
<reference evidence="3 4" key="1">
    <citation type="submission" date="2014-04" db="EMBL/GenBank/DDBJ databases">
        <title>Evolutionary Origins and Diversification of the Mycorrhizal Mutualists.</title>
        <authorList>
            <consortium name="DOE Joint Genome Institute"/>
            <consortium name="Mycorrhizal Genomics Consortium"/>
            <person name="Kohler A."/>
            <person name="Kuo A."/>
            <person name="Nagy L.G."/>
            <person name="Floudas D."/>
            <person name="Copeland A."/>
            <person name="Barry K.W."/>
            <person name="Cichocki N."/>
            <person name="Veneault-Fourrey C."/>
            <person name="LaButti K."/>
            <person name="Lindquist E.A."/>
            <person name="Lipzen A."/>
            <person name="Lundell T."/>
            <person name="Morin E."/>
            <person name="Murat C."/>
            <person name="Riley R."/>
            <person name="Ohm R."/>
            <person name="Sun H."/>
            <person name="Tunlid A."/>
            <person name="Henrissat B."/>
            <person name="Grigoriev I.V."/>
            <person name="Hibbett D.S."/>
            <person name="Martin F."/>
        </authorList>
    </citation>
    <scope>NUCLEOTIDE SEQUENCE [LARGE SCALE GENOMIC DNA]</scope>
    <source>
        <strain evidence="3 4">Koide BX008</strain>
    </source>
</reference>
<dbReference type="OrthoDB" id="3357408at2759"/>
<dbReference type="HOGENOM" id="CLU_044614_3_1_1"/>
<feature type="transmembrane region" description="Helical" evidence="2">
    <location>
        <begin position="15"/>
        <end position="37"/>
    </location>
</feature>
<feature type="transmembrane region" description="Helical" evidence="2">
    <location>
        <begin position="237"/>
        <end position="259"/>
    </location>
</feature>
<feature type="transmembrane region" description="Helical" evidence="2">
    <location>
        <begin position="103"/>
        <end position="120"/>
    </location>
</feature>
<dbReference type="InParanoid" id="A0A0C2X8I9"/>
<name>A0A0C2X8I9_AMAMK</name>
<feature type="transmembrane region" description="Helical" evidence="2">
    <location>
        <begin position="265"/>
        <end position="291"/>
    </location>
</feature>
<sequence>MTLVVAPTLSVLVSVWMETLCYGINVVIYGICLFIFLSNANKQGDRARTIVLVMSTLLFAAATAHVAVNLRRLIEGFVLPATKIDMLKFLIDVTAPTDIAKQYLVVIVNLLSDALITWRVHVVWGYRWRITLIPLFLCLSVFAIGLASITTIAVSKPGSSIFQTGTNQLGTTMMALSLVMNVTSTFLIASRIWWVTREVTLAYASPSNPGGKTTFGPRVGGSDGNQWKKRNPQYWRLVVLIIESASLAAFVQILLLSFYTAKFPAVYFVADTSVQTAAMSPLLIIAFVGLLNRRTSSNNWSNFTSYQSYSENDRVHAVRRPGDGSSSRTAGASGRGRVETQLSEMKFQTRSASLDSRSETMNFGSEPPLDSPVTSVEKGKHRDIEIVQDPIAGNLVPNRSF</sequence>
<protein>
    <submittedName>
        <fullName evidence="3">Uncharacterized protein</fullName>
    </submittedName>
</protein>
<organism evidence="3 4">
    <name type="scientific">Amanita muscaria (strain Koide BX008)</name>
    <dbReference type="NCBI Taxonomy" id="946122"/>
    <lineage>
        <taxon>Eukaryota</taxon>
        <taxon>Fungi</taxon>
        <taxon>Dikarya</taxon>
        <taxon>Basidiomycota</taxon>
        <taxon>Agaricomycotina</taxon>
        <taxon>Agaricomycetes</taxon>
        <taxon>Agaricomycetidae</taxon>
        <taxon>Agaricales</taxon>
        <taxon>Pluteineae</taxon>
        <taxon>Amanitaceae</taxon>
        <taxon>Amanita</taxon>
    </lineage>
</organism>
<feature type="transmembrane region" description="Helical" evidence="2">
    <location>
        <begin position="174"/>
        <end position="194"/>
    </location>
</feature>
<keyword evidence="4" id="KW-1185">Reference proteome</keyword>
<keyword evidence="2" id="KW-0472">Membrane</keyword>
<gene>
    <name evidence="3" type="ORF">M378DRAFT_161927</name>
</gene>
<dbReference type="EMBL" id="KN818241">
    <property type="protein sequence ID" value="KIL65621.1"/>
    <property type="molecule type" value="Genomic_DNA"/>
</dbReference>
<feature type="transmembrane region" description="Helical" evidence="2">
    <location>
        <begin position="49"/>
        <end position="68"/>
    </location>
</feature>
<feature type="compositionally biased region" description="Polar residues" evidence="1">
    <location>
        <begin position="340"/>
        <end position="363"/>
    </location>
</feature>
<keyword evidence="2" id="KW-0812">Transmembrane</keyword>
<dbReference type="STRING" id="946122.A0A0C2X8I9"/>
<proteinExistence type="predicted"/>
<evidence type="ECO:0000313" key="3">
    <source>
        <dbReference type="EMBL" id="KIL65621.1"/>
    </source>
</evidence>
<keyword evidence="2" id="KW-1133">Transmembrane helix</keyword>
<accession>A0A0C2X8I9</accession>
<feature type="region of interest" description="Disordered" evidence="1">
    <location>
        <begin position="314"/>
        <end position="379"/>
    </location>
</feature>
<dbReference type="Proteomes" id="UP000054549">
    <property type="component" value="Unassembled WGS sequence"/>
</dbReference>
<dbReference type="AlphaFoldDB" id="A0A0C2X8I9"/>